<evidence type="ECO:0008006" key="4">
    <source>
        <dbReference type="Google" id="ProtNLM"/>
    </source>
</evidence>
<reference evidence="1" key="1">
    <citation type="submission" date="2022-08" db="EMBL/GenBank/DDBJ databases">
        <title>Genomic Encyclopedia of Type Strains, Phase V (KMG-V): Genome sequencing to study the core and pangenomes of soil and plant-associated prokaryotes.</title>
        <authorList>
            <person name="Whitman W."/>
        </authorList>
    </citation>
    <scope>NUCLEOTIDE SEQUENCE</scope>
    <source>
        <strain evidence="1">SP2016B</strain>
        <strain evidence="2">SP2017</strain>
    </source>
</reference>
<dbReference type="Proteomes" id="UP001155034">
    <property type="component" value="Unassembled WGS sequence"/>
</dbReference>
<protein>
    <recommendedName>
        <fullName evidence="4">GTP-binding protein</fullName>
    </recommendedName>
</protein>
<dbReference type="Pfam" id="PF09855">
    <property type="entry name" value="Zn_ribbon_13"/>
    <property type="match status" value="1"/>
</dbReference>
<proteinExistence type="predicted"/>
<sequence length="69" mass="7660">MTHDDWTCPKCDNDAFETAELRASGGGISSMLDVENQRFTTVTCTQCKYTELYATEAGSIQQVLDFLTT</sequence>
<name>A0A9X2QS69_9BACT</name>
<dbReference type="Proteomes" id="UP001155010">
    <property type="component" value="Unassembled WGS sequence"/>
</dbReference>
<evidence type="ECO:0000313" key="3">
    <source>
        <dbReference type="Proteomes" id="UP001155034"/>
    </source>
</evidence>
<dbReference type="AlphaFoldDB" id="A0A9X2QS69"/>
<gene>
    <name evidence="1" type="ORF">GGP82_000882</name>
    <name evidence="2" type="ORF">GGP83_003102</name>
</gene>
<comment type="caution">
    <text evidence="1">The sequence shown here is derived from an EMBL/GenBank/DDBJ whole genome shotgun (WGS) entry which is preliminary data.</text>
</comment>
<accession>A0A9X2QS69</accession>
<dbReference type="EMBL" id="JANTYZ010000002">
    <property type="protein sequence ID" value="MCS3864336.1"/>
    <property type="molecule type" value="Genomic_DNA"/>
</dbReference>
<evidence type="ECO:0000313" key="2">
    <source>
        <dbReference type="EMBL" id="MCS3953127.1"/>
    </source>
</evidence>
<organism evidence="1 3">
    <name type="scientific">Salinibacter ruber</name>
    <dbReference type="NCBI Taxonomy" id="146919"/>
    <lineage>
        <taxon>Bacteria</taxon>
        <taxon>Pseudomonadati</taxon>
        <taxon>Rhodothermota</taxon>
        <taxon>Rhodothermia</taxon>
        <taxon>Rhodothermales</taxon>
        <taxon>Salinibacteraceae</taxon>
        <taxon>Salinibacter</taxon>
    </lineage>
</organism>
<dbReference type="RefSeq" id="WP_208424115.1">
    <property type="nucleotide sequence ID" value="NZ_CALTRV010000005.1"/>
</dbReference>
<evidence type="ECO:0000313" key="1">
    <source>
        <dbReference type="EMBL" id="MCS3864336.1"/>
    </source>
</evidence>
<dbReference type="InterPro" id="IPR018652">
    <property type="entry name" value="DUF2082_NA-bd_Znr"/>
</dbReference>
<dbReference type="EMBL" id="JANUBB010000017">
    <property type="protein sequence ID" value="MCS3953127.1"/>
    <property type="molecule type" value="Genomic_DNA"/>
</dbReference>